<sequence length="2161" mass="244944">DIVRGRDIFRGNDEEKKRDELDKKLKEVFGKIHDDVTNGKNVAEAKEHYIKDKETGNYYKLREDWWYANRETVWKAITCDVKSGKYFRNTCVGENETQNNCRCSDKPNAGKGSGDGDVNIVPTYFDYVPQYLRWFEEWAEDFCRKKKKRLEDVKTNCRDDKTQKYCSGNGFDCTKTIYKKGKLVIGSECTKCSVWCRMYETWIDNQKKEFLKQRKKCRNEIPSSKRKKRIIRSGEYEGYEKKFYEQLKKHGYDDVTKFLGLLNKEATCEAIGDEKEKIDFKTVDNRFDKNINSPGTFYHSEYCKPCPGCGVTLIRNEWKEKNNGECDGKKLYNIPIGTEHNVIPVLSFGDKRHQIKSKMEKFCAEKKNDTTNNGVNSAGGVANGSGSGTSGSKELYDEWKCYEFKHLDEVVKKDDEDYDNDYHKEVETGGGLCILPNPKKNEKHESGKKSVDEPEQFQKTFNEFFYFWIGRFLNDSMYWRGKVGGCLKNGTKTCGNEKCKGNCDCFERWIKKKKEEWDKIKKHFDTQEGLDKKGESDEHKMLAGGMTADVVLKTVLDIEDLFNNIKSGYGDVKETEGIKNMLEEEKKREKEATGGASGGENNTTIDKILQHEGEEAEKCKNCEPRKLKNPCSGEKSDKKKYDVLAEKVAETLQGEAKEQLDGKDGGRKALRGDASQGHYNGRNSGNDLEENICNINGQYSNAGNNKSNNPCDGKHDGRFNIGEEWQNGSKIGTENDVFLPPRRQHICTSNVEHLLRPKGGGFQNVQKGKGTHSLLGDVLIAAKKEGEDIKTKLTENDNSSSICRTMKYSFADIGDIIRGRDLWYHTDQTELQGHLKKIFDKIKDELKSTLGNKYANDNDGKHTQLREDWWEANRDQVWEAMQCATKNGSNIKCGDNPPFDDYIPQRLRWMVEWAEWFCKEQSKLYGELVKDCASCKGKSVNCTQNTDECRKCKKACEAYKTKIQEWHEQWKKMEQNYLTLYLEVLNTARNGGTHTYSSSINPKDKPVVAFLQKLQEANKSSASKRSKRSIGGTNTDPIFTFPYSSAEGYIHQEARTGQCLEQNVFCNTNGNNEKYAFKKTPPQYKDACVCKPPEDTSLARSDDQPPQSPAGDDQGDAASNEDELSEDEEDDDDDDFKDEVHSEEEEEEEEEAEQPAVNGDETEVVEETVAETVETATTTQDNAEKVCKIVEQALKTSLTDACKLKYGPGGKENFPNWKCVTPSGDKTATGESSPSRSKRHTSESVDTTTSSSGATARGPSHVALSADGAPSGTNQGAICVPPRRRKLYVTPLTRLAGGDGNTQSSQSQAGGNNKEDGKAQPQAVSSGTTLTTPATSSSRAQSSSSENPKNGDQTTLSPSSNSRADVDLVKAFVESAAIETFFLWDRYKKEWALQHGAGATRLPLLVPFNGSSGDDKDKDPQKKLQETGKIPDDFLRQMFYTLADYKDILYSGSNTSDNKDTSNSNDIKNIVLEASGKENRGEMEKIQAKIESVLKESGNNKGTSDTQQQTEREKWWQKNGEHIWHGMICALTYTDSGEKKIVKADGVQYDKLIENTNYNSVTIDGSEGTGADAEKGTKLTDFVKRPFFFRWLEEWADEFCRKRTDKLKKLDEECRGEYDNGGKKYCSGDGHDCTENGNLNHNNMLADPDCRNCHIQCRKYRKWIEKKFEEFKKQENKYDGEHKKLTKGNCRGSGGDNTKFCTEIKEKSTSAEFLKALRHCKNDQGGEEKDEDKENNKIDFSKPLQTFSRSTYCETCPSYVVNCNGSGRGTSGGRNGCNVNDNEEKWKEVFNQIPKDNGKSTDITVEMIDRRGPYIEEYMQEDSKNSKNSKNSFKTSRLFKGLRVQNWKCKFNNDQKMDVCHLINFNKDIDLNKYTTFKVLLIYWLEDFIEGYYILKKKKLIEQCKENGGETCNGQPKNYCACVKGWVDQKSTQWGKIKDHFNNREQQEGDGNDMKSLVRKLLDPLIYRMDLTNGKKKISDLDAFLKSYECKCAESSQKKDGHKDAIDCMLQKLQEKAEKCKENHTQPSGDNLAQCENSTPLEDDDEPMEGENPVTQPNICPNVDTTEEEQIDGNCDETEQTLPASEEKGKPEADKGTEKDDTEEKAPEPVKPTPTKPQRPRRPRRTLELLDNPPFKTALMSSTIMWSIGIGFAAFTYFYLK</sequence>
<feature type="compositionally biased region" description="Polar residues" evidence="1">
    <location>
        <begin position="1224"/>
        <end position="1235"/>
    </location>
</feature>
<feature type="compositionally biased region" description="Polar residues" evidence="1">
    <location>
        <begin position="1346"/>
        <end position="1361"/>
    </location>
</feature>
<feature type="compositionally biased region" description="Polar residues" evidence="1">
    <location>
        <begin position="677"/>
        <end position="686"/>
    </location>
</feature>
<evidence type="ECO:0000259" key="3">
    <source>
        <dbReference type="Pfam" id="PF03011"/>
    </source>
</evidence>
<feature type="compositionally biased region" description="Basic and acidic residues" evidence="1">
    <location>
        <begin position="2085"/>
        <end position="2108"/>
    </location>
</feature>
<dbReference type="EMBL" id="KX154828">
    <property type="protein sequence ID" value="ANJ20948.1"/>
    <property type="molecule type" value="Genomic_DNA"/>
</dbReference>
<dbReference type="VEuPathDB" id="PlasmoDB:PfGB4_000018300"/>
<feature type="non-terminal residue" evidence="7">
    <location>
        <position position="1"/>
    </location>
</feature>
<dbReference type="VEuPathDB" id="PlasmoDB:Pf7G8_050038400"/>
<feature type="non-terminal residue" evidence="7">
    <location>
        <position position="2161"/>
    </location>
</feature>
<feature type="domain" description="Duffy-binding-like" evidence="3">
    <location>
        <begin position="1880"/>
        <end position="2026"/>
    </location>
</feature>
<dbReference type="VEuPathDB" id="PlasmoDB:PfKE01_080037600"/>
<feature type="domain" description="Cysteine-rich interdomain region 1 gamma" evidence="5">
    <location>
        <begin position="1800"/>
        <end position="1864"/>
    </location>
</feature>
<feature type="compositionally biased region" description="Acidic residues" evidence="1">
    <location>
        <begin position="1113"/>
        <end position="1153"/>
    </location>
</feature>
<proteinExistence type="predicted"/>
<evidence type="ECO:0000259" key="5">
    <source>
        <dbReference type="Pfam" id="PF18562"/>
    </source>
</evidence>
<name>A0A191VZ10_PLAFA</name>
<keyword evidence="2" id="KW-1133">Transmembrane helix</keyword>
<accession>A0A191VZ10</accession>
<dbReference type="Pfam" id="PF22672">
    <property type="entry name" value="DBL_C"/>
    <property type="match status" value="3"/>
</dbReference>
<feature type="region of interest" description="Disordered" evidence="1">
    <location>
        <begin position="1095"/>
        <end position="1184"/>
    </location>
</feature>
<dbReference type="VEuPathDB" id="PlasmoDB:PF3D7_1150400"/>
<evidence type="ECO:0000256" key="1">
    <source>
        <dbReference type="SAM" id="MobiDB-lite"/>
    </source>
</evidence>
<dbReference type="Gene3D" id="1.20.58.830">
    <property type="match status" value="4"/>
</dbReference>
<evidence type="ECO:0000259" key="6">
    <source>
        <dbReference type="Pfam" id="PF22672"/>
    </source>
</evidence>
<keyword evidence="2" id="KW-0472">Membrane</keyword>
<feature type="compositionally biased region" description="Polar residues" evidence="1">
    <location>
        <begin position="1301"/>
        <end position="1311"/>
    </location>
</feature>
<feature type="domain" description="Duffy-antigen binding" evidence="4">
    <location>
        <begin position="1"/>
        <end position="133"/>
    </location>
</feature>
<dbReference type="InterPro" id="IPR042202">
    <property type="entry name" value="Duffy-ag-bd_sf"/>
</dbReference>
<dbReference type="VEuPathDB" id="PlasmoDB:PfSD01_070028900"/>
<dbReference type="VEuPathDB" id="PlasmoDB:Pf7G8_120024100"/>
<keyword evidence="2" id="KW-0812">Transmembrane</keyword>
<dbReference type="Gene3D" id="1.20.1310.20">
    <property type="entry name" value="Duffy-antigen binding domain"/>
    <property type="match status" value="3"/>
</dbReference>
<feature type="domain" description="Duffy-binding-like" evidence="6">
    <location>
        <begin position="137"/>
        <end position="289"/>
    </location>
</feature>
<feature type="compositionally biased region" description="Acidic residues" evidence="1">
    <location>
        <begin position="2065"/>
        <end position="2079"/>
    </location>
</feature>
<dbReference type="VEuPathDB" id="PlasmoDB:Pf7G8-2_000152500"/>
<dbReference type="Gene3D" id="1.20.58.1930">
    <property type="match status" value="1"/>
</dbReference>
<feature type="compositionally biased region" description="Low complexity" evidence="1">
    <location>
        <begin position="1170"/>
        <end position="1179"/>
    </location>
</feature>
<evidence type="ECO:0000259" key="4">
    <source>
        <dbReference type="Pfam" id="PF05424"/>
    </source>
</evidence>
<dbReference type="FunFam" id="1.20.58.830:FF:000002">
    <property type="entry name" value="Erythrocyte membrane protein 1, PfEMP1"/>
    <property type="match status" value="1"/>
</dbReference>
<feature type="region of interest" description="Disordered" evidence="1">
    <location>
        <begin position="1206"/>
        <end position="1361"/>
    </location>
</feature>
<dbReference type="GO" id="GO:0046789">
    <property type="term" value="F:host cell surface receptor binding"/>
    <property type="evidence" value="ECO:0007669"/>
    <property type="project" value="InterPro"/>
</dbReference>
<dbReference type="InterPro" id="IPR004258">
    <property type="entry name" value="DBL"/>
</dbReference>
<dbReference type="VEuPathDB" id="PlasmoDB:PfML01_040005400"/>
<dbReference type="InterPro" id="IPR041480">
    <property type="entry name" value="CIDR1_gamma"/>
</dbReference>
<feature type="domain" description="Duffy-antigen binding" evidence="4">
    <location>
        <begin position="1278"/>
        <end position="1540"/>
    </location>
</feature>
<dbReference type="VEuPathDB" id="PlasmoDB:PfTG01_000052700"/>
<feature type="compositionally biased region" description="Low complexity" evidence="1">
    <location>
        <begin position="1336"/>
        <end position="1345"/>
    </location>
</feature>
<dbReference type="InterPro" id="IPR054595">
    <property type="entry name" value="DBL_C"/>
</dbReference>
<feature type="region of interest" description="Disordered" evidence="1">
    <location>
        <begin position="2019"/>
        <end position="2130"/>
    </location>
</feature>
<feature type="compositionally biased region" description="Acidic residues" evidence="1">
    <location>
        <begin position="1160"/>
        <end position="1169"/>
    </location>
</feature>
<dbReference type="VEuPathDB" id="PlasmoDB:Pf7G8-2_000025000"/>
<feature type="domain" description="Duffy-binding-like" evidence="6">
    <location>
        <begin position="912"/>
        <end position="1039"/>
    </location>
</feature>
<dbReference type="VEuPathDB" id="PlasmoDB:PfHB3_140005500"/>
<feature type="region of interest" description="Disordered" evidence="1">
    <location>
        <begin position="654"/>
        <end position="686"/>
    </location>
</feature>
<reference evidence="7" key="1">
    <citation type="journal article" date="2016" name="EMBO Mol. Med.">
        <title>Plasmodium falciparum var genes expressed in children with severe malaria encode CIDRalpha1 domains.</title>
        <authorList>
            <person name="Jespersen J.S."/>
            <person name="Wang C.W."/>
            <person name="Mkumbaye S.I."/>
            <person name="Minja D.T."/>
            <person name="Petersen B."/>
            <person name="Turner L."/>
            <person name="Petersen J.E."/>
            <person name="Lusingu J.P."/>
            <person name="Theander T.G."/>
            <person name="Lavstsen T."/>
        </authorList>
    </citation>
    <scope>NUCLEOTIDE SEQUENCE</scope>
    <source>
        <strain evidence="7">1712-5</strain>
    </source>
</reference>
<feature type="compositionally biased region" description="Polar residues" evidence="1">
    <location>
        <begin position="1322"/>
        <end position="1335"/>
    </location>
</feature>
<dbReference type="Pfam" id="PF18562">
    <property type="entry name" value="CIDR1_gamma"/>
    <property type="match status" value="1"/>
</dbReference>
<feature type="compositionally biased region" description="Basic and acidic residues" evidence="1">
    <location>
        <begin position="654"/>
        <end position="671"/>
    </location>
</feature>
<dbReference type="SUPFAM" id="SSF140924">
    <property type="entry name" value="Duffy binding domain-like"/>
    <property type="match status" value="5"/>
</dbReference>
<feature type="transmembrane region" description="Helical" evidence="2">
    <location>
        <begin position="2138"/>
        <end position="2160"/>
    </location>
</feature>
<evidence type="ECO:0000313" key="7">
    <source>
        <dbReference type="EMBL" id="ANJ20948.1"/>
    </source>
</evidence>
<dbReference type="VEuPathDB" id="PlasmoDB:PfTG01_000018500"/>
<organism evidence="7">
    <name type="scientific">Plasmodium falciparum</name>
    <name type="common">malaria parasite P. falciparum</name>
    <dbReference type="NCBI Taxonomy" id="5833"/>
    <lineage>
        <taxon>Eukaryota</taxon>
        <taxon>Sar</taxon>
        <taxon>Alveolata</taxon>
        <taxon>Apicomplexa</taxon>
        <taxon>Aconoidasida</taxon>
        <taxon>Haemosporida</taxon>
        <taxon>Plasmodiidae</taxon>
        <taxon>Plasmodium</taxon>
        <taxon>Plasmodium (Laverania)</taxon>
    </lineage>
</organism>
<dbReference type="InterPro" id="IPR008602">
    <property type="entry name" value="Duffy-antigen-binding"/>
</dbReference>
<dbReference type="Pfam" id="PF05424">
    <property type="entry name" value="Duffy_binding"/>
    <property type="match status" value="3"/>
</dbReference>
<feature type="region of interest" description="Disordered" evidence="1">
    <location>
        <begin position="584"/>
        <end position="603"/>
    </location>
</feature>
<dbReference type="GO" id="GO:0016020">
    <property type="term" value="C:membrane"/>
    <property type="evidence" value="ECO:0007669"/>
    <property type="project" value="InterPro"/>
</dbReference>
<gene>
    <name evidence="7" type="primary">var</name>
</gene>
<dbReference type="VEuPathDB" id="PlasmoDB:PfGA01_120024100"/>
<dbReference type="FunFam" id="1.20.58.830:FF:000003">
    <property type="entry name" value="Erythrocyte membrane protein 1, PfEMP1"/>
    <property type="match status" value="1"/>
</dbReference>
<dbReference type="VEuPathDB" id="PlasmoDB:PfNF54_110053700"/>
<dbReference type="Pfam" id="PF03011">
    <property type="entry name" value="PFEMP"/>
    <property type="match status" value="2"/>
</dbReference>
<feature type="domain" description="Duffy-binding-like" evidence="6">
    <location>
        <begin position="1594"/>
        <end position="1750"/>
    </location>
</feature>
<dbReference type="FunFam" id="1.20.58.1930:FF:000001">
    <property type="entry name" value="Erythrocyte membrane protein 1, PfEMP1"/>
    <property type="match status" value="1"/>
</dbReference>
<evidence type="ECO:0000256" key="2">
    <source>
        <dbReference type="SAM" id="Phobius"/>
    </source>
</evidence>
<protein>
    <submittedName>
        <fullName evidence="7">Erythrocyte membrane protein 1</fullName>
    </submittedName>
</protein>
<feature type="domain" description="Duffy-antigen binding" evidence="4">
    <location>
        <begin position="737"/>
        <end position="908"/>
    </location>
</feature>
<feature type="compositionally biased region" description="Polar residues" evidence="1">
    <location>
        <begin position="2025"/>
        <end position="2040"/>
    </location>
</feature>
<feature type="domain" description="Duffy-binding-like" evidence="3">
    <location>
        <begin position="464"/>
        <end position="625"/>
    </location>
</feature>